<evidence type="ECO:0000313" key="2">
    <source>
        <dbReference type="EMBL" id="PIU36819.1"/>
    </source>
</evidence>
<feature type="non-terminal residue" evidence="2">
    <location>
        <position position="1"/>
    </location>
</feature>
<sequence length="307" mass="35893">KDVKTAIVIFSEPTLFTLKEPFLTIGAIFAVNTLARIPEESISESRFENTVKLIDKSTNVFNTHTRSVESQKNISQIEIFYQIGKKLMECVVSQKPLEETLNVPDSEIMGVFDLYRFFNGEKQKLSAKERKIKKEEGQKSRKRFLALTTSEEQKKYQTLERFALLYIAITMRYIKPNELISSNNSDSLPRTFLEKNKQKKLELDMPIARLSQVLILLLLFSYTSIFERLFQNNKYGDFVRKHSKKQNLRNLIIRQLKQTPWILLAIIWYLAIIWEQGMEINNVFKNNNQKKKNATLMFPVSGVIFAF</sequence>
<dbReference type="EMBL" id="PEWY01000120">
    <property type="protein sequence ID" value="PIU36819.1"/>
    <property type="molecule type" value="Genomic_DNA"/>
</dbReference>
<keyword evidence="1" id="KW-0472">Membrane</keyword>
<proteinExistence type="predicted"/>
<gene>
    <name evidence="2" type="ORF">COT02_04065</name>
</gene>
<dbReference type="Proteomes" id="UP000230184">
    <property type="component" value="Unassembled WGS sequence"/>
</dbReference>
<organism evidence="2 3">
    <name type="scientific">Candidatus Roizmanbacteria bacterium CG07_land_8_20_14_0_80_34_15</name>
    <dbReference type="NCBI Taxonomy" id="1974849"/>
    <lineage>
        <taxon>Bacteria</taxon>
        <taxon>Candidatus Roizmaniibacteriota</taxon>
    </lineage>
</organism>
<protein>
    <submittedName>
        <fullName evidence="2">Uncharacterized protein</fullName>
    </submittedName>
</protein>
<feature type="transmembrane region" description="Helical" evidence="1">
    <location>
        <begin position="251"/>
        <end position="274"/>
    </location>
</feature>
<evidence type="ECO:0000256" key="1">
    <source>
        <dbReference type="SAM" id="Phobius"/>
    </source>
</evidence>
<dbReference type="AlphaFoldDB" id="A0A2M6YTI2"/>
<keyword evidence="1" id="KW-1133">Transmembrane helix</keyword>
<feature type="transmembrane region" description="Helical" evidence="1">
    <location>
        <begin position="210"/>
        <end position="230"/>
    </location>
</feature>
<reference evidence="3" key="1">
    <citation type="submission" date="2017-09" db="EMBL/GenBank/DDBJ databases">
        <title>Depth-based differentiation of microbial function through sediment-hosted aquifers and enrichment of novel symbionts in the deep terrestrial subsurface.</title>
        <authorList>
            <person name="Probst A.J."/>
            <person name="Ladd B."/>
            <person name="Jarett J.K."/>
            <person name="Geller-Mcgrath D.E."/>
            <person name="Sieber C.M.K."/>
            <person name="Emerson J.B."/>
            <person name="Anantharaman K."/>
            <person name="Thomas B.C."/>
            <person name="Malmstrom R."/>
            <person name="Stieglmeier M."/>
            <person name="Klingl A."/>
            <person name="Woyke T."/>
            <person name="Ryan C.M."/>
            <person name="Banfield J.F."/>
        </authorList>
    </citation>
    <scope>NUCLEOTIDE SEQUENCE [LARGE SCALE GENOMIC DNA]</scope>
</reference>
<keyword evidence="1" id="KW-0812">Transmembrane</keyword>
<name>A0A2M6YTI2_9BACT</name>
<comment type="caution">
    <text evidence="2">The sequence shown here is derived from an EMBL/GenBank/DDBJ whole genome shotgun (WGS) entry which is preliminary data.</text>
</comment>
<evidence type="ECO:0000313" key="3">
    <source>
        <dbReference type="Proteomes" id="UP000230184"/>
    </source>
</evidence>
<accession>A0A2M6YTI2</accession>